<organism evidence="4 5">
    <name type="scientific">Enterococcus gallinarum</name>
    <dbReference type="NCBI Taxonomy" id="1353"/>
    <lineage>
        <taxon>Bacteria</taxon>
        <taxon>Bacillati</taxon>
        <taxon>Bacillota</taxon>
        <taxon>Bacilli</taxon>
        <taxon>Lactobacillales</taxon>
        <taxon>Enterococcaceae</taxon>
        <taxon>Enterococcus</taxon>
    </lineage>
</organism>
<proteinExistence type="predicted"/>
<accession>A0A376H1Z9</accession>
<sequence>MLNDQAVFFDIDDTLLDNFCAFKETIQEFFPGSLNELALKQLYRNFRQNSEKIYQNYLEGNRKHKTDRWRLVLQTLQQTSSVNTSELDDYYHLRQGKQLLSKEMQLLLRSLKKSGILCGVLTNGFALQQQNKIDQLMLNQLIDPNWQFISEEIGDAKPNVSCFRKVAKQLPKQIQRIYYLGDSYSNDIIPAQMAGWRPIWLNRFGDKGESAIIQAKNAEEAVVLLLSQLLSNRA</sequence>
<dbReference type="EC" id="3.-.-.-" evidence="4"/>
<dbReference type="EC" id="3.1.3.5" evidence="4"/>
<dbReference type="PANTHER" id="PTHR46470">
    <property type="entry name" value="N-ACYLNEURAMINATE-9-PHOSPHATASE"/>
    <property type="match status" value="1"/>
</dbReference>
<dbReference type="InterPro" id="IPR036412">
    <property type="entry name" value="HAD-like_sf"/>
</dbReference>
<evidence type="ECO:0000256" key="3">
    <source>
        <dbReference type="ARBA" id="ARBA00022842"/>
    </source>
</evidence>
<dbReference type="EMBL" id="UFYW01000001">
    <property type="protein sequence ID" value="STD82199.1"/>
    <property type="molecule type" value="Genomic_DNA"/>
</dbReference>
<comment type="cofactor">
    <cofactor evidence="1">
        <name>Mg(2+)</name>
        <dbReference type="ChEBI" id="CHEBI:18420"/>
    </cofactor>
</comment>
<gene>
    <name evidence="4" type="primary">yjjG_1</name>
    <name evidence="4" type="ORF">NCTC12360_00619</name>
</gene>
<dbReference type="GO" id="GO:0008253">
    <property type="term" value="F:5'-nucleotidase activity"/>
    <property type="evidence" value="ECO:0007669"/>
    <property type="project" value="UniProtKB-EC"/>
</dbReference>
<evidence type="ECO:0000313" key="5">
    <source>
        <dbReference type="Proteomes" id="UP000254807"/>
    </source>
</evidence>
<protein>
    <submittedName>
        <fullName evidence="4">HAD superfamily hydrolase</fullName>
        <ecNumber evidence="4">3.-.-.-</ecNumber>
        <ecNumber evidence="4">3.1.3.5</ecNumber>
    </submittedName>
</protein>
<dbReference type="Proteomes" id="UP000254807">
    <property type="component" value="Unassembled WGS sequence"/>
</dbReference>
<evidence type="ECO:0000256" key="1">
    <source>
        <dbReference type="ARBA" id="ARBA00001946"/>
    </source>
</evidence>
<dbReference type="GO" id="GO:0044281">
    <property type="term" value="P:small molecule metabolic process"/>
    <property type="evidence" value="ECO:0007669"/>
    <property type="project" value="UniProtKB-ARBA"/>
</dbReference>
<evidence type="ECO:0000313" key="4">
    <source>
        <dbReference type="EMBL" id="STD82199.1"/>
    </source>
</evidence>
<dbReference type="InterPro" id="IPR023214">
    <property type="entry name" value="HAD_sf"/>
</dbReference>
<keyword evidence="3" id="KW-0460">Magnesium</keyword>
<keyword evidence="2 4" id="KW-0378">Hydrolase</keyword>
<dbReference type="InterPro" id="IPR041492">
    <property type="entry name" value="HAD_2"/>
</dbReference>
<reference evidence="4 5" key="1">
    <citation type="submission" date="2018-06" db="EMBL/GenBank/DDBJ databases">
        <authorList>
            <consortium name="Pathogen Informatics"/>
            <person name="Doyle S."/>
        </authorList>
    </citation>
    <scope>NUCLEOTIDE SEQUENCE [LARGE SCALE GENOMIC DNA]</scope>
    <source>
        <strain evidence="4 5">NCTC12360</strain>
    </source>
</reference>
<evidence type="ECO:0000256" key="2">
    <source>
        <dbReference type="ARBA" id="ARBA00022801"/>
    </source>
</evidence>
<dbReference type="Pfam" id="PF13419">
    <property type="entry name" value="HAD_2"/>
    <property type="match status" value="1"/>
</dbReference>
<dbReference type="InterPro" id="IPR051400">
    <property type="entry name" value="HAD-like_hydrolase"/>
</dbReference>
<dbReference type="OrthoDB" id="25198at2"/>
<keyword evidence="5" id="KW-1185">Reference proteome</keyword>
<dbReference type="PRINTS" id="PR00413">
    <property type="entry name" value="HADHALOGNASE"/>
</dbReference>
<name>A0A376H1Z9_ENTGA</name>
<dbReference type="SUPFAM" id="SSF56784">
    <property type="entry name" value="HAD-like"/>
    <property type="match status" value="1"/>
</dbReference>
<dbReference type="Gene3D" id="1.20.120.710">
    <property type="entry name" value="Haloacid dehalogenase hydrolase-like domain"/>
    <property type="match status" value="1"/>
</dbReference>
<dbReference type="AlphaFoldDB" id="A0A376H1Z9"/>
<dbReference type="SFLD" id="SFLDS00003">
    <property type="entry name" value="Haloacid_Dehalogenase"/>
    <property type="match status" value="1"/>
</dbReference>
<dbReference type="SFLD" id="SFLDG01129">
    <property type="entry name" value="C1.5:_HAD__Beta-PGM__Phosphata"/>
    <property type="match status" value="1"/>
</dbReference>
<dbReference type="InterPro" id="IPR006439">
    <property type="entry name" value="HAD-SF_hydro_IA"/>
</dbReference>
<dbReference type="NCBIfam" id="TIGR01549">
    <property type="entry name" value="HAD-SF-IA-v1"/>
    <property type="match status" value="1"/>
</dbReference>
<dbReference type="RefSeq" id="WP_060814760.1">
    <property type="nucleotide sequence ID" value="NZ_JBHULA010000013.1"/>
</dbReference>
<dbReference type="Gene3D" id="3.40.50.1000">
    <property type="entry name" value="HAD superfamily/HAD-like"/>
    <property type="match status" value="1"/>
</dbReference>